<evidence type="ECO:0000313" key="2">
    <source>
        <dbReference type="Proteomes" id="UP000598032"/>
    </source>
</evidence>
<name>A0ABM8NRZ2_9BURK</name>
<accession>A0ABM8NRZ2</accession>
<sequence length="33" mass="3453">MRGLCAARLCGKEGANPLNDPGESVLAWTDGYS</sequence>
<dbReference type="Proteomes" id="UP000598032">
    <property type="component" value="Unassembled WGS sequence"/>
</dbReference>
<gene>
    <name evidence="1" type="ORF">LMG28140_03553</name>
</gene>
<comment type="caution">
    <text evidence="1">The sequence shown here is derived from an EMBL/GenBank/DDBJ whole genome shotgun (WGS) entry which is preliminary data.</text>
</comment>
<evidence type="ECO:0000313" key="1">
    <source>
        <dbReference type="EMBL" id="CAD6540733.1"/>
    </source>
</evidence>
<protein>
    <submittedName>
        <fullName evidence="1">Uncharacterized protein</fullName>
    </submittedName>
</protein>
<dbReference type="EMBL" id="CAJHCP010000007">
    <property type="protein sequence ID" value="CAD6540733.1"/>
    <property type="molecule type" value="Genomic_DNA"/>
</dbReference>
<reference evidence="1 2" key="1">
    <citation type="submission" date="2020-10" db="EMBL/GenBank/DDBJ databases">
        <authorList>
            <person name="Peeters C."/>
        </authorList>
    </citation>
    <scope>NUCLEOTIDE SEQUENCE [LARGE SCALE GENOMIC DNA]</scope>
    <source>
        <strain evidence="1 2">LMG 28140</strain>
    </source>
</reference>
<keyword evidence="2" id="KW-1185">Reference proteome</keyword>
<organism evidence="1 2">
    <name type="scientific">Paraburkholderia metrosideri</name>
    <dbReference type="NCBI Taxonomy" id="580937"/>
    <lineage>
        <taxon>Bacteria</taxon>
        <taxon>Pseudomonadati</taxon>
        <taxon>Pseudomonadota</taxon>
        <taxon>Betaproteobacteria</taxon>
        <taxon>Burkholderiales</taxon>
        <taxon>Burkholderiaceae</taxon>
        <taxon>Paraburkholderia</taxon>
    </lineage>
</organism>
<proteinExistence type="predicted"/>